<accession>A0A813BSG8</accession>
<evidence type="ECO:0000313" key="2">
    <source>
        <dbReference type="Proteomes" id="UP000601435"/>
    </source>
</evidence>
<gene>
    <name evidence="1" type="primary">MSH6</name>
    <name evidence="1" type="ORF">SNEC2469_LOCUS31347</name>
</gene>
<evidence type="ECO:0000313" key="1">
    <source>
        <dbReference type="EMBL" id="CAE7915246.1"/>
    </source>
</evidence>
<dbReference type="EMBL" id="CAJNJA010075619">
    <property type="protein sequence ID" value="CAE7915246.1"/>
    <property type="molecule type" value="Genomic_DNA"/>
</dbReference>
<dbReference type="OrthoDB" id="409264at2759"/>
<reference evidence="1" key="1">
    <citation type="submission" date="2021-02" db="EMBL/GenBank/DDBJ databases">
        <authorList>
            <person name="Dougan E. K."/>
            <person name="Rhodes N."/>
            <person name="Thang M."/>
            <person name="Chan C."/>
        </authorList>
    </citation>
    <scope>NUCLEOTIDE SEQUENCE</scope>
</reference>
<protein>
    <submittedName>
        <fullName evidence="1">MSH6 protein</fullName>
    </submittedName>
</protein>
<proteinExistence type="predicted"/>
<comment type="caution">
    <text evidence="1">The sequence shown here is derived from an EMBL/GenBank/DDBJ whole genome shotgun (WGS) entry which is preliminary data.</text>
</comment>
<dbReference type="AlphaFoldDB" id="A0A813BSG8"/>
<sequence length="178" mass="19976">MTIKDHPDPKTAKPARKRLFPSLPFSPSLPVSPSLSLSLPSPLSPLLSHLSSLFVSLFRGFREHIFQALKLILEGLRQRGLAVVTLSALEAQQAIPVPRALAKHPAERGYAVISHHNFGMVDGVVFNTRDEAMHHWHRLSMFSAHMLVGPDGKEIKYYGKRSGRDDEMLRWWEDHAGS</sequence>
<name>A0A813BSG8_9DINO</name>
<keyword evidence="2" id="KW-1185">Reference proteome</keyword>
<organism evidence="1 2">
    <name type="scientific">Symbiodinium necroappetens</name>
    <dbReference type="NCBI Taxonomy" id="1628268"/>
    <lineage>
        <taxon>Eukaryota</taxon>
        <taxon>Sar</taxon>
        <taxon>Alveolata</taxon>
        <taxon>Dinophyceae</taxon>
        <taxon>Suessiales</taxon>
        <taxon>Symbiodiniaceae</taxon>
        <taxon>Symbiodinium</taxon>
    </lineage>
</organism>
<dbReference type="Proteomes" id="UP000601435">
    <property type="component" value="Unassembled WGS sequence"/>
</dbReference>